<name>A0ABW4L1Q1_9MICO</name>
<dbReference type="InterPro" id="IPR002575">
    <property type="entry name" value="Aminoglycoside_PTrfase"/>
</dbReference>
<comment type="caution">
    <text evidence="2">The sequence shown here is derived from an EMBL/GenBank/DDBJ whole genome shotgun (WGS) entry which is preliminary data.</text>
</comment>
<dbReference type="EMBL" id="JBHUEE010000001">
    <property type="protein sequence ID" value="MFD1716337.1"/>
    <property type="molecule type" value="Genomic_DNA"/>
</dbReference>
<dbReference type="Proteomes" id="UP001597277">
    <property type="component" value="Unassembled WGS sequence"/>
</dbReference>
<gene>
    <name evidence="2" type="ORF">ACFSE6_00695</name>
</gene>
<proteinExistence type="predicted"/>
<evidence type="ECO:0000313" key="3">
    <source>
        <dbReference type="Proteomes" id="UP001597277"/>
    </source>
</evidence>
<reference evidence="3" key="1">
    <citation type="journal article" date="2019" name="Int. J. Syst. Evol. Microbiol.">
        <title>The Global Catalogue of Microorganisms (GCM) 10K type strain sequencing project: providing services to taxonomists for standard genome sequencing and annotation.</title>
        <authorList>
            <consortium name="The Broad Institute Genomics Platform"/>
            <consortium name="The Broad Institute Genome Sequencing Center for Infectious Disease"/>
            <person name="Wu L."/>
            <person name="Ma J."/>
        </authorList>
    </citation>
    <scope>NUCLEOTIDE SEQUENCE [LARGE SCALE GENOMIC DNA]</scope>
    <source>
        <strain evidence="3">JCM 17130</strain>
    </source>
</reference>
<organism evidence="2 3">
    <name type="scientific">Georgenia deserti</name>
    <dbReference type="NCBI Taxonomy" id="2093781"/>
    <lineage>
        <taxon>Bacteria</taxon>
        <taxon>Bacillati</taxon>
        <taxon>Actinomycetota</taxon>
        <taxon>Actinomycetes</taxon>
        <taxon>Micrococcales</taxon>
        <taxon>Bogoriellaceae</taxon>
        <taxon>Georgenia</taxon>
    </lineage>
</organism>
<keyword evidence="3" id="KW-1185">Reference proteome</keyword>
<dbReference type="Gene3D" id="3.90.1200.10">
    <property type="match status" value="1"/>
</dbReference>
<dbReference type="SUPFAM" id="SSF56112">
    <property type="entry name" value="Protein kinase-like (PK-like)"/>
    <property type="match status" value="1"/>
</dbReference>
<sequence length="242" mass="26667">MSDGERLDGGFVNEVVRHGDEVHRALGPNAAFVHALLEHLAEWPGAPRLVRTDGRTEVLTHLPGRSGAEPEVRARLAEPDALAAVVRLTRQLHDRTAGTVLAGEQEVVCHHDLDPRNTICRPDRTGALMPVAFVDWDIAGPGRRIEDVAHVAWQFVPLGPGTDIDVAADHLRLICDSYGRVDREELIPTVLRWQERCATGIEAGAAAGDSAMRDLERAGVPEQVRRARTWTDTHAVELRRRL</sequence>
<dbReference type="Pfam" id="PF01636">
    <property type="entry name" value="APH"/>
    <property type="match status" value="1"/>
</dbReference>
<dbReference type="InterPro" id="IPR011009">
    <property type="entry name" value="Kinase-like_dom_sf"/>
</dbReference>
<accession>A0ABW4L1Q1</accession>
<dbReference type="RefSeq" id="WP_388001783.1">
    <property type="nucleotide sequence ID" value="NZ_JBHUEE010000001.1"/>
</dbReference>
<feature type="domain" description="Aminoglycoside phosphotransferase" evidence="1">
    <location>
        <begin position="34"/>
        <end position="164"/>
    </location>
</feature>
<evidence type="ECO:0000259" key="1">
    <source>
        <dbReference type="Pfam" id="PF01636"/>
    </source>
</evidence>
<evidence type="ECO:0000313" key="2">
    <source>
        <dbReference type="EMBL" id="MFD1716337.1"/>
    </source>
</evidence>
<protein>
    <submittedName>
        <fullName evidence="2">Phosphotransferase</fullName>
    </submittedName>
</protein>